<dbReference type="Pfam" id="PF01381">
    <property type="entry name" value="HTH_3"/>
    <property type="match status" value="1"/>
</dbReference>
<keyword evidence="2" id="KW-0238">DNA-binding</keyword>
<organism evidence="2 3">
    <name type="scientific">Romboutsia lituseburensis DSM 797</name>
    <dbReference type="NCBI Taxonomy" id="1121325"/>
    <lineage>
        <taxon>Bacteria</taxon>
        <taxon>Bacillati</taxon>
        <taxon>Bacillota</taxon>
        <taxon>Clostridia</taxon>
        <taxon>Peptostreptococcales</taxon>
        <taxon>Peptostreptococcaceae</taxon>
        <taxon>Romboutsia</taxon>
    </lineage>
</organism>
<evidence type="ECO:0000259" key="1">
    <source>
        <dbReference type="PROSITE" id="PS50943"/>
    </source>
</evidence>
<dbReference type="STRING" id="1121325.SAMN04515677_103273"/>
<dbReference type="RefSeq" id="WP_092724972.1">
    <property type="nucleotide sequence ID" value="NZ_FNGW01000003.1"/>
</dbReference>
<protein>
    <submittedName>
        <fullName evidence="2">DNA-binding transcriptional regulator, XRE-family HTH domain</fullName>
    </submittedName>
</protein>
<feature type="domain" description="HTH cro/C1-type" evidence="1">
    <location>
        <begin position="6"/>
        <end position="60"/>
    </location>
</feature>
<dbReference type="AlphaFoldDB" id="A0A1G9MM97"/>
<gene>
    <name evidence="2" type="ORF">SAMN04515677_103273</name>
</gene>
<dbReference type="CDD" id="cd00093">
    <property type="entry name" value="HTH_XRE"/>
    <property type="match status" value="1"/>
</dbReference>
<accession>A0A1G9MM97</accession>
<dbReference type="InterPro" id="IPR001387">
    <property type="entry name" value="Cro/C1-type_HTH"/>
</dbReference>
<proteinExistence type="predicted"/>
<name>A0A1G9MM97_9FIRM</name>
<dbReference type="GO" id="GO:0003677">
    <property type="term" value="F:DNA binding"/>
    <property type="evidence" value="ECO:0007669"/>
    <property type="project" value="UniProtKB-KW"/>
</dbReference>
<reference evidence="2 3" key="1">
    <citation type="submission" date="2016-10" db="EMBL/GenBank/DDBJ databases">
        <authorList>
            <person name="de Groot N.N."/>
        </authorList>
    </citation>
    <scope>NUCLEOTIDE SEQUENCE [LARGE SCALE GENOMIC DNA]</scope>
    <source>
        <strain evidence="2 3">DSM 797</strain>
    </source>
</reference>
<dbReference type="InterPro" id="IPR010982">
    <property type="entry name" value="Lambda_DNA-bd_dom_sf"/>
</dbReference>
<dbReference type="SUPFAM" id="SSF47413">
    <property type="entry name" value="lambda repressor-like DNA-binding domains"/>
    <property type="match status" value="1"/>
</dbReference>
<evidence type="ECO:0000313" key="2">
    <source>
        <dbReference type="EMBL" id="SDL75151.1"/>
    </source>
</evidence>
<sequence length="79" mass="9352">MNFRLLKSKRVLKGLYQYELAQDIGVSSKTYNFKENGKIPFTVDEILKLIERLDLTFDEANDIFFFSKLPKSWIKNKIC</sequence>
<dbReference type="SMART" id="SM00530">
    <property type="entry name" value="HTH_XRE"/>
    <property type="match status" value="1"/>
</dbReference>
<dbReference type="PROSITE" id="PS50943">
    <property type="entry name" value="HTH_CROC1"/>
    <property type="match status" value="1"/>
</dbReference>
<dbReference type="EMBL" id="FNGW01000003">
    <property type="protein sequence ID" value="SDL75151.1"/>
    <property type="molecule type" value="Genomic_DNA"/>
</dbReference>
<dbReference type="Proteomes" id="UP000199068">
    <property type="component" value="Unassembled WGS sequence"/>
</dbReference>
<evidence type="ECO:0000313" key="3">
    <source>
        <dbReference type="Proteomes" id="UP000199068"/>
    </source>
</evidence>
<keyword evidence="3" id="KW-1185">Reference proteome</keyword>
<dbReference type="Gene3D" id="1.10.260.40">
    <property type="entry name" value="lambda repressor-like DNA-binding domains"/>
    <property type="match status" value="1"/>
</dbReference>